<keyword evidence="2" id="KW-1185">Reference proteome</keyword>
<dbReference type="AlphaFoldDB" id="A0AAW9Q9E7"/>
<evidence type="ECO:0000313" key="2">
    <source>
        <dbReference type="Proteomes" id="UP001336250"/>
    </source>
</evidence>
<comment type="caution">
    <text evidence="1">The sequence shown here is derived from an EMBL/GenBank/DDBJ whole genome shotgun (WGS) entry which is preliminary data.</text>
</comment>
<accession>A0AAW9Q9E7</accession>
<dbReference type="EMBL" id="JAZIBG010000020">
    <property type="protein sequence ID" value="MEF7613890.1"/>
    <property type="molecule type" value="Genomic_DNA"/>
</dbReference>
<gene>
    <name evidence="1" type="ORF">V4F39_08215</name>
</gene>
<reference evidence="1 2" key="1">
    <citation type="submission" date="2024-02" db="EMBL/GenBank/DDBJ databases">
        <title>Genome sequence of Aquincola sp. MAHUQ-54.</title>
        <authorList>
            <person name="Huq M.A."/>
        </authorList>
    </citation>
    <scope>NUCLEOTIDE SEQUENCE [LARGE SCALE GENOMIC DNA]</scope>
    <source>
        <strain evidence="1 2">MAHUQ-54</strain>
    </source>
</reference>
<name>A0AAW9Q9E7_9BURK</name>
<dbReference type="Proteomes" id="UP001336250">
    <property type="component" value="Unassembled WGS sequence"/>
</dbReference>
<protein>
    <submittedName>
        <fullName evidence="1">Uncharacterized protein</fullName>
    </submittedName>
</protein>
<sequence length="121" mass="12881">MAAHSTPSAQPLSAATLRARLETIIALARLLEHVERSPGAASPSQYQQLVSRLTALLSDSDLPSDALDAVLSAHPASAELYENLHYEHSGLCRSPLDAAVAAETLAVRELARFTRRQTPGA</sequence>
<organism evidence="1 2">
    <name type="scientific">Aquincola agrisoli</name>
    <dbReference type="NCBI Taxonomy" id="3119538"/>
    <lineage>
        <taxon>Bacteria</taxon>
        <taxon>Pseudomonadati</taxon>
        <taxon>Pseudomonadota</taxon>
        <taxon>Betaproteobacteria</taxon>
        <taxon>Burkholderiales</taxon>
        <taxon>Sphaerotilaceae</taxon>
        <taxon>Aquincola</taxon>
    </lineage>
</organism>
<proteinExistence type="predicted"/>
<dbReference type="RefSeq" id="WP_332288830.1">
    <property type="nucleotide sequence ID" value="NZ_JAZIBG010000020.1"/>
</dbReference>
<evidence type="ECO:0000313" key="1">
    <source>
        <dbReference type="EMBL" id="MEF7613890.1"/>
    </source>
</evidence>